<protein>
    <recommendedName>
        <fullName evidence="3">Tetratricopeptide repeat protein</fullName>
    </recommendedName>
</protein>
<reference evidence="1 2" key="1">
    <citation type="submission" date="2021-03" db="EMBL/GenBank/DDBJ databases">
        <title>The complete genome sequence of Acetobacter sacchari TBRC 11175.</title>
        <authorList>
            <person name="Charoenyingcharoen P."/>
            <person name="Yukphan P."/>
        </authorList>
    </citation>
    <scope>NUCLEOTIDE SEQUENCE [LARGE SCALE GENOMIC DNA]</scope>
    <source>
        <strain evidence="1 2">TBRC 11175</strain>
    </source>
</reference>
<dbReference type="EMBL" id="JAFVMF010000004">
    <property type="protein sequence ID" value="MBO1359114.1"/>
    <property type="molecule type" value="Genomic_DNA"/>
</dbReference>
<accession>A0ABS3LT75</accession>
<organism evidence="1 2">
    <name type="scientific">Acetobacter sacchari</name>
    <dbReference type="NCBI Taxonomy" id="2661687"/>
    <lineage>
        <taxon>Bacteria</taxon>
        <taxon>Pseudomonadati</taxon>
        <taxon>Pseudomonadota</taxon>
        <taxon>Alphaproteobacteria</taxon>
        <taxon>Acetobacterales</taxon>
        <taxon>Acetobacteraceae</taxon>
        <taxon>Acetobacter</taxon>
    </lineage>
</organism>
<dbReference type="SUPFAM" id="SSF48452">
    <property type="entry name" value="TPR-like"/>
    <property type="match status" value="2"/>
</dbReference>
<evidence type="ECO:0000313" key="2">
    <source>
        <dbReference type="Proteomes" id="UP000664771"/>
    </source>
</evidence>
<sequence length="423" mass="48936">MILTGDYNDLFSSAEEMLKDGDYEEACEVFHELTKRNPDDSGAWIQYISVLNRLRHYKKVDEVFEKCLSLFPDDSWYILGWSRIPDAVADWAESVRRRERMLGLFDVSKKSELLPLIHEQFLPLKYCGRFDELLSLVNKYEDVLLSAKVDPAQIFYGYEVAGLYSLRAKFCENFSRWVDPNDPVFDQRNIANMRLIADEAVLNHAWVKKYASHMRVLSLGQLCLPYNILGRWGLNRCVGMHNAMTPFDLGITNQDLLADAICTKFGAYLNRDNYYERPDQYGAPQLWNRYLGIYFGHERGRSLLGSNYDLFFEGMQSKIDAFYSAVNEGPCLFVYAIAGPCSPNKIIDAMVPYLKDGRSRMLMLNLTREKFSVKLNSQHVRYVDVPYPVDYAWNEPLGFASERGFAFESKVVSEVKHEMLKIL</sequence>
<proteinExistence type="predicted"/>
<comment type="caution">
    <text evidence="1">The sequence shown here is derived from an EMBL/GenBank/DDBJ whole genome shotgun (WGS) entry which is preliminary data.</text>
</comment>
<evidence type="ECO:0000313" key="1">
    <source>
        <dbReference type="EMBL" id="MBO1359114.1"/>
    </source>
</evidence>
<dbReference type="Gene3D" id="1.25.40.10">
    <property type="entry name" value="Tetratricopeptide repeat domain"/>
    <property type="match status" value="1"/>
</dbReference>
<gene>
    <name evidence="1" type="ORF">J2D73_04795</name>
</gene>
<evidence type="ECO:0008006" key="3">
    <source>
        <dbReference type="Google" id="ProtNLM"/>
    </source>
</evidence>
<dbReference type="InterPro" id="IPR011990">
    <property type="entry name" value="TPR-like_helical_dom_sf"/>
</dbReference>
<dbReference type="RefSeq" id="WP_207879898.1">
    <property type="nucleotide sequence ID" value="NZ_JAFVMF010000004.1"/>
</dbReference>
<keyword evidence="2" id="KW-1185">Reference proteome</keyword>
<dbReference type="Proteomes" id="UP000664771">
    <property type="component" value="Unassembled WGS sequence"/>
</dbReference>
<name>A0ABS3LT75_9PROT</name>